<dbReference type="Gene3D" id="1.10.630.10">
    <property type="entry name" value="Cytochrome P450"/>
    <property type="match status" value="1"/>
</dbReference>
<keyword evidence="11 14" id="KW-0503">Monooxygenase</keyword>
<dbReference type="Pfam" id="PF00067">
    <property type="entry name" value="p450"/>
    <property type="match status" value="1"/>
</dbReference>
<protein>
    <submittedName>
        <fullName evidence="15">Cytochrome P450</fullName>
    </submittedName>
</protein>
<evidence type="ECO:0000256" key="11">
    <source>
        <dbReference type="ARBA" id="ARBA00023033"/>
    </source>
</evidence>
<dbReference type="GO" id="GO:0005506">
    <property type="term" value="F:iron ion binding"/>
    <property type="evidence" value="ECO:0007669"/>
    <property type="project" value="InterPro"/>
</dbReference>
<dbReference type="InterPro" id="IPR036396">
    <property type="entry name" value="Cyt_P450_sf"/>
</dbReference>
<evidence type="ECO:0000256" key="13">
    <source>
        <dbReference type="PIRSR" id="PIRSR602401-1"/>
    </source>
</evidence>
<evidence type="ECO:0000256" key="4">
    <source>
        <dbReference type="ARBA" id="ARBA00010617"/>
    </source>
</evidence>
<feature type="binding site" description="axial binding residue" evidence="13">
    <location>
        <position position="441"/>
    </location>
    <ligand>
        <name>heme</name>
        <dbReference type="ChEBI" id="CHEBI:30413"/>
    </ligand>
    <ligandPart>
        <name>Fe</name>
        <dbReference type="ChEBI" id="CHEBI:18248"/>
    </ligandPart>
</feature>
<evidence type="ECO:0000256" key="7">
    <source>
        <dbReference type="ARBA" id="ARBA00022723"/>
    </source>
</evidence>
<dbReference type="GO" id="GO:0004497">
    <property type="term" value="F:monooxygenase activity"/>
    <property type="evidence" value="ECO:0007669"/>
    <property type="project" value="UniProtKB-KW"/>
</dbReference>
<keyword evidence="10 13" id="KW-0408">Iron</keyword>
<dbReference type="GO" id="GO:0016705">
    <property type="term" value="F:oxidoreductase activity, acting on paired donors, with incorporation or reduction of molecular oxygen"/>
    <property type="evidence" value="ECO:0007669"/>
    <property type="project" value="InterPro"/>
</dbReference>
<dbReference type="PRINTS" id="PR00385">
    <property type="entry name" value="P450"/>
</dbReference>
<keyword evidence="16" id="KW-1185">Reference proteome</keyword>
<evidence type="ECO:0000313" key="15">
    <source>
        <dbReference type="EMBL" id="RPD62667.1"/>
    </source>
</evidence>
<dbReference type="InterPro" id="IPR050364">
    <property type="entry name" value="Cytochrome_P450_fung"/>
</dbReference>
<keyword evidence="9 14" id="KW-0560">Oxidoreductase</keyword>
<evidence type="ECO:0000256" key="2">
    <source>
        <dbReference type="ARBA" id="ARBA00004167"/>
    </source>
</evidence>
<evidence type="ECO:0000256" key="5">
    <source>
        <dbReference type="ARBA" id="ARBA00022617"/>
    </source>
</evidence>
<sequence length="512" mass="58335">MGPLADTLLLGFPLLLVYLCRMAFVAKRRPPLPPGPPPLPFVESLFDIPRTAPWIAYRDLCKKYGNLVCLRALGQTIVVIGDAQTAVDLLEKRSANYVDRPEFKPARLYVLSIGWDWNFVFARYGQWWRDRRRVFWQHFRPDATNQYREHQQQGVRRLVSSLLASPEKLNEHLRDAVSAIVLGTLYGMEVVENDPNVAIFAKGQESVEFLIANSSWLEYLPTVLGHLPTWLQANTGILRQLAEIRDAVSSIYNTPWKHAKDALRRGDGQTCIAHHMLERIAQSDDEVAAVQEVVCKDVVGTAYAAAIDTQIATMQRFFVAMSLYPDVQKLAQAELDSVVGRSRMPEPEDRDRLPYVDALVKETLRWYPAVPMGVARRVMENDEYNGYLIPGGATVMVNEWAIMHDEKMYPDPERFSPERHLKGPETLDPTSVVFGMGRRICPGRYFADTTMFLLIASVLQLFDISPRLDDHSRPVLTEARPTTGIISHLENWWHCTVKPRSLETEKLIRDLP</sequence>
<reference evidence="15" key="1">
    <citation type="journal article" date="2018" name="Genome Biol. Evol.">
        <title>Genomics and development of Lentinus tigrinus, a white-rot wood-decaying mushroom with dimorphic fruiting bodies.</title>
        <authorList>
            <person name="Wu B."/>
            <person name="Xu Z."/>
            <person name="Knudson A."/>
            <person name="Carlson A."/>
            <person name="Chen N."/>
            <person name="Kovaka S."/>
            <person name="LaButti K."/>
            <person name="Lipzen A."/>
            <person name="Pennachio C."/>
            <person name="Riley R."/>
            <person name="Schakwitz W."/>
            <person name="Umezawa K."/>
            <person name="Ohm R.A."/>
            <person name="Grigoriev I.V."/>
            <person name="Nagy L.G."/>
            <person name="Gibbons J."/>
            <person name="Hibbett D."/>
        </authorList>
    </citation>
    <scope>NUCLEOTIDE SEQUENCE [LARGE SCALE GENOMIC DNA]</scope>
    <source>
        <strain evidence="15">ALCF2SS1-6</strain>
    </source>
</reference>
<dbReference type="PANTHER" id="PTHR46300">
    <property type="entry name" value="P450, PUTATIVE (EUROFUNG)-RELATED-RELATED"/>
    <property type="match status" value="1"/>
</dbReference>
<evidence type="ECO:0000256" key="10">
    <source>
        <dbReference type="ARBA" id="ARBA00023004"/>
    </source>
</evidence>
<evidence type="ECO:0000256" key="14">
    <source>
        <dbReference type="RuleBase" id="RU000461"/>
    </source>
</evidence>
<dbReference type="OrthoDB" id="1470350at2759"/>
<dbReference type="InterPro" id="IPR001128">
    <property type="entry name" value="Cyt_P450"/>
</dbReference>
<gene>
    <name evidence="15" type="ORF">L227DRAFT_584899</name>
</gene>
<dbReference type="CDD" id="cd11065">
    <property type="entry name" value="CYP64-like"/>
    <property type="match status" value="1"/>
</dbReference>
<dbReference type="InterPro" id="IPR017972">
    <property type="entry name" value="Cyt_P450_CS"/>
</dbReference>
<comment type="similarity">
    <text evidence="4 14">Belongs to the cytochrome P450 family.</text>
</comment>
<organism evidence="15 16">
    <name type="scientific">Lentinus tigrinus ALCF2SS1-6</name>
    <dbReference type="NCBI Taxonomy" id="1328759"/>
    <lineage>
        <taxon>Eukaryota</taxon>
        <taxon>Fungi</taxon>
        <taxon>Dikarya</taxon>
        <taxon>Basidiomycota</taxon>
        <taxon>Agaricomycotina</taxon>
        <taxon>Agaricomycetes</taxon>
        <taxon>Polyporales</taxon>
        <taxon>Polyporaceae</taxon>
        <taxon>Lentinus</taxon>
    </lineage>
</organism>
<comment type="cofactor">
    <cofactor evidence="1 13">
        <name>heme</name>
        <dbReference type="ChEBI" id="CHEBI:30413"/>
    </cofactor>
</comment>
<dbReference type="GO" id="GO:0016020">
    <property type="term" value="C:membrane"/>
    <property type="evidence" value="ECO:0007669"/>
    <property type="project" value="UniProtKB-SubCell"/>
</dbReference>
<evidence type="ECO:0000256" key="8">
    <source>
        <dbReference type="ARBA" id="ARBA00022989"/>
    </source>
</evidence>
<evidence type="ECO:0000256" key="9">
    <source>
        <dbReference type="ARBA" id="ARBA00023002"/>
    </source>
</evidence>
<dbReference type="SUPFAM" id="SSF48264">
    <property type="entry name" value="Cytochrome P450"/>
    <property type="match status" value="1"/>
</dbReference>
<evidence type="ECO:0000256" key="3">
    <source>
        <dbReference type="ARBA" id="ARBA00005179"/>
    </source>
</evidence>
<proteinExistence type="inferred from homology"/>
<keyword evidence="5 13" id="KW-0349">Heme</keyword>
<name>A0A5C2SHB9_9APHY</name>
<evidence type="ECO:0000313" key="16">
    <source>
        <dbReference type="Proteomes" id="UP000313359"/>
    </source>
</evidence>
<keyword evidence="7 13" id="KW-0479">Metal-binding</keyword>
<evidence type="ECO:0000256" key="12">
    <source>
        <dbReference type="ARBA" id="ARBA00023136"/>
    </source>
</evidence>
<keyword evidence="12" id="KW-0472">Membrane</keyword>
<keyword evidence="6" id="KW-0812">Transmembrane</keyword>
<dbReference type="PRINTS" id="PR00463">
    <property type="entry name" value="EP450I"/>
</dbReference>
<keyword evidence="8" id="KW-1133">Transmembrane helix</keyword>
<dbReference type="InterPro" id="IPR002401">
    <property type="entry name" value="Cyt_P450_E_grp-I"/>
</dbReference>
<comment type="pathway">
    <text evidence="3">Secondary metabolite biosynthesis.</text>
</comment>
<dbReference type="PANTHER" id="PTHR46300:SF7">
    <property type="entry name" value="P450, PUTATIVE (EUROFUNG)-RELATED"/>
    <property type="match status" value="1"/>
</dbReference>
<accession>A0A5C2SHB9</accession>
<comment type="subcellular location">
    <subcellularLocation>
        <location evidence="2">Membrane</location>
        <topology evidence="2">Single-pass membrane protein</topology>
    </subcellularLocation>
</comment>
<evidence type="ECO:0000256" key="1">
    <source>
        <dbReference type="ARBA" id="ARBA00001971"/>
    </source>
</evidence>
<dbReference type="EMBL" id="ML122258">
    <property type="protein sequence ID" value="RPD62667.1"/>
    <property type="molecule type" value="Genomic_DNA"/>
</dbReference>
<dbReference type="STRING" id="1328759.A0A5C2SHB9"/>
<dbReference type="PROSITE" id="PS00086">
    <property type="entry name" value="CYTOCHROME_P450"/>
    <property type="match status" value="1"/>
</dbReference>
<dbReference type="AlphaFoldDB" id="A0A5C2SHB9"/>
<dbReference type="GO" id="GO:0020037">
    <property type="term" value="F:heme binding"/>
    <property type="evidence" value="ECO:0007669"/>
    <property type="project" value="InterPro"/>
</dbReference>
<dbReference type="Proteomes" id="UP000313359">
    <property type="component" value="Unassembled WGS sequence"/>
</dbReference>
<evidence type="ECO:0000256" key="6">
    <source>
        <dbReference type="ARBA" id="ARBA00022692"/>
    </source>
</evidence>